<keyword evidence="1" id="KW-0472">Membrane</keyword>
<evidence type="ECO:0000313" key="3">
    <source>
        <dbReference type="Proteomes" id="UP000019681"/>
    </source>
</evidence>
<name>A0A017RR63_9CLOT</name>
<sequence>MYNLFNWLLDVSSIWQFFKKLFLFILSILFILAYILCVEKLRFYFIGRCVDINEYILITGTFVNYIVSIMLPALLVILVIFYFVAIQHHKKSGGLIQLGPAGNIINRKTKPKFLSISIFILITFDLILFCFSANNFYSFSDKGIKKHSIVSSFKKNYNYSDIKEVFIGVKDRGRYNGSLYYKIVFRDGHALNISNYIISKYEAVKALNVLNKVIKDTHIKRNVDRTHFHDLVEGLDEKYVDEYEKLFVE</sequence>
<dbReference type="RefSeq" id="WP_035381730.1">
    <property type="nucleotide sequence ID" value="NZ_AZQP01000079.1"/>
</dbReference>
<comment type="caution">
    <text evidence="2">The sequence shown here is derived from an EMBL/GenBank/DDBJ whole genome shotgun (WGS) entry which is preliminary data.</text>
</comment>
<dbReference type="Proteomes" id="UP000019681">
    <property type="component" value="Unassembled WGS sequence"/>
</dbReference>
<dbReference type="OrthoDB" id="10018470at2"/>
<evidence type="ECO:0000313" key="2">
    <source>
        <dbReference type="EMBL" id="EYE87258.1"/>
    </source>
</evidence>
<keyword evidence="1" id="KW-1133">Transmembrane helix</keyword>
<gene>
    <name evidence="2" type="ORF">Q428_14260</name>
</gene>
<keyword evidence="1" id="KW-0812">Transmembrane</keyword>
<feature type="transmembrane region" description="Helical" evidence="1">
    <location>
        <begin position="113"/>
        <end position="137"/>
    </location>
</feature>
<keyword evidence="3" id="KW-1185">Reference proteome</keyword>
<reference evidence="2 3" key="1">
    <citation type="journal article" date="2014" name="Genome Announc.">
        <title>Draft Genome Sequence of Fervidicella metallireducens Strain AeBT, an Iron-Reducing Thermoanaerobe from the Great Artesian Basin.</title>
        <authorList>
            <person name="Patel B.K."/>
        </authorList>
    </citation>
    <scope>NUCLEOTIDE SEQUENCE [LARGE SCALE GENOMIC DNA]</scope>
    <source>
        <strain evidence="2 3">AeB</strain>
    </source>
</reference>
<dbReference type="AlphaFoldDB" id="A0A017RR63"/>
<proteinExistence type="predicted"/>
<organism evidence="2 3">
    <name type="scientific">Fervidicella metallireducens AeB</name>
    <dbReference type="NCBI Taxonomy" id="1403537"/>
    <lineage>
        <taxon>Bacteria</taxon>
        <taxon>Bacillati</taxon>
        <taxon>Bacillota</taxon>
        <taxon>Clostridia</taxon>
        <taxon>Eubacteriales</taxon>
        <taxon>Clostridiaceae</taxon>
        <taxon>Fervidicella</taxon>
    </lineage>
</organism>
<evidence type="ECO:0000256" key="1">
    <source>
        <dbReference type="SAM" id="Phobius"/>
    </source>
</evidence>
<dbReference type="EMBL" id="AZQP01000079">
    <property type="protein sequence ID" value="EYE87258.1"/>
    <property type="molecule type" value="Genomic_DNA"/>
</dbReference>
<protein>
    <submittedName>
        <fullName evidence="2">Uncharacterized protein</fullName>
    </submittedName>
</protein>
<feature type="transmembrane region" description="Helical" evidence="1">
    <location>
        <begin position="65"/>
        <end position="85"/>
    </location>
</feature>
<feature type="transmembrane region" description="Helical" evidence="1">
    <location>
        <begin position="21"/>
        <end position="45"/>
    </location>
</feature>
<accession>A0A017RR63</accession>